<dbReference type="InterPro" id="IPR036397">
    <property type="entry name" value="RNaseH_sf"/>
</dbReference>
<dbReference type="InterPro" id="IPR048519">
    <property type="entry name" value="Gfd2/YDR514C-like_C"/>
</dbReference>
<proteinExistence type="predicted"/>
<evidence type="ECO:0000259" key="2">
    <source>
        <dbReference type="Pfam" id="PF21762"/>
    </source>
</evidence>
<dbReference type="GO" id="GO:0005634">
    <property type="term" value="C:nucleus"/>
    <property type="evidence" value="ECO:0007669"/>
    <property type="project" value="TreeGrafter"/>
</dbReference>
<dbReference type="OrthoDB" id="5953249at2759"/>
<reference evidence="4" key="2">
    <citation type="submission" date="2015-01" db="EMBL/GenBank/DDBJ databases">
        <title>Evolutionary Origins and Diversification of the Mycorrhizal Mutualists.</title>
        <authorList>
            <consortium name="DOE Joint Genome Institute"/>
            <consortium name="Mycorrhizal Genomics Consortium"/>
            <person name="Kohler A."/>
            <person name="Kuo A."/>
            <person name="Nagy L.G."/>
            <person name="Floudas D."/>
            <person name="Copeland A."/>
            <person name="Barry K.W."/>
            <person name="Cichocki N."/>
            <person name="Veneault-Fourrey C."/>
            <person name="LaButti K."/>
            <person name="Lindquist E.A."/>
            <person name="Lipzen A."/>
            <person name="Lundell T."/>
            <person name="Morin E."/>
            <person name="Murat C."/>
            <person name="Riley R."/>
            <person name="Ohm R."/>
            <person name="Sun H."/>
            <person name="Tunlid A."/>
            <person name="Henrissat B."/>
            <person name="Grigoriev I.V."/>
            <person name="Hibbett D.S."/>
            <person name="Martin F."/>
        </authorList>
    </citation>
    <scope>NUCLEOTIDE SEQUENCE [LARGE SCALE GENOMIC DNA]</scope>
    <source>
        <strain evidence="4">441</strain>
    </source>
</reference>
<dbReference type="PANTHER" id="PTHR28083">
    <property type="entry name" value="GOOD FOR FULL DBP5 ACTIVITY PROTEIN 2"/>
    <property type="match status" value="1"/>
</dbReference>
<gene>
    <name evidence="3" type="ORF">PISMIDRAFT_671644</name>
</gene>
<evidence type="ECO:0000256" key="1">
    <source>
        <dbReference type="SAM" id="MobiDB-lite"/>
    </source>
</evidence>
<evidence type="ECO:0000313" key="3">
    <source>
        <dbReference type="EMBL" id="KIK29711.1"/>
    </source>
</evidence>
<reference evidence="3 4" key="1">
    <citation type="submission" date="2014-04" db="EMBL/GenBank/DDBJ databases">
        <authorList>
            <consortium name="DOE Joint Genome Institute"/>
            <person name="Kuo A."/>
            <person name="Kohler A."/>
            <person name="Costa M.D."/>
            <person name="Nagy L.G."/>
            <person name="Floudas D."/>
            <person name="Copeland A."/>
            <person name="Barry K.W."/>
            <person name="Cichocki N."/>
            <person name="Veneault-Fourrey C."/>
            <person name="LaButti K."/>
            <person name="Lindquist E.A."/>
            <person name="Lipzen A."/>
            <person name="Lundell T."/>
            <person name="Morin E."/>
            <person name="Murat C."/>
            <person name="Sun H."/>
            <person name="Tunlid A."/>
            <person name="Henrissat B."/>
            <person name="Grigoriev I.V."/>
            <person name="Hibbett D.S."/>
            <person name="Martin F."/>
            <person name="Nordberg H.P."/>
            <person name="Cantor M.N."/>
            <person name="Hua S.X."/>
        </authorList>
    </citation>
    <scope>NUCLEOTIDE SEQUENCE [LARGE SCALE GENOMIC DNA]</scope>
    <source>
        <strain evidence="3 4">441</strain>
    </source>
</reference>
<dbReference type="STRING" id="765257.A0A0C9ZK67"/>
<dbReference type="AlphaFoldDB" id="A0A0C9ZK67"/>
<feature type="domain" description="Gfd2/YDR514C-like C-terminal" evidence="2">
    <location>
        <begin position="157"/>
        <end position="347"/>
    </location>
</feature>
<evidence type="ECO:0000313" key="4">
    <source>
        <dbReference type="Proteomes" id="UP000054018"/>
    </source>
</evidence>
<sequence length="471" mass="52121">MSDFHLVDPEGWEYDLQSVHSAYMGYFQLHSVPWYDRSWGHLFETFEQFLVFSWPVITVTDARTGRAHIVTRLTSIGAFLKMIRTRFGETLPQIDNMLQVTPFETAQRHLRNVNDWTTYKKLYATLPAVALSALRARVRSGDPQAVRSLWASRDKTFLAVGFVWSERNGQTCLEWGYATVRCGHLDGLGAWPPVPGTNYRKGHYVIAEYANKIVNRLNPNYPWMFAFGESQVIPKAKLPRIIQSVISSLVSPDIETLANNLVLVGHGVQADIQRLEEMKIKFPPNTLVIDTATLQRTLSGSTHISSKHQSPRPSIVTLLHSLGIQPPCMLNNAGNDAFMALYAFQRMVDPGSLPKDMVVSTMRQGVVHPTPVPSPQISGQRVPASSIRNHPSMLSTRSSYVGGMVGEVEKLFLTSPISPLLLPVTEGNRSGQAGRAGTLRARGESSQGDRCASPLAMSTVDGVGREGPGKE</sequence>
<accession>A0A0C9ZK67</accession>
<dbReference type="EMBL" id="KN833688">
    <property type="protein sequence ID" value="KIK29711.1"/>
    <property type="molecule type" value="Genomic_DNA"/>
</dbReference>
<dbReference type="InterPro" id="IPR040151">
    <property type="entry name" value="Gfd2/YDR514C-like"/>
</dbReference>
<dbReference type="Proteomes" id="UP000054018">
    <property type="component" value="Unassembled WGS sequence"/>
</dbReference>
<dbReference type="HOGENOM" id="CLU_031395_1_0_1"/>
<dbReference type="Pfam" id="PF21762">
    <property type="entry name" value="DEDDh_C"/>
    <property type="match status" value="1"/>
</dbReference>
<dbReference type="GO" id="GO:0003676">
    <property type="term" value="F:nucleic acid binding"/>
    <property type="evidence" value="ECO:0007669"/>
    <property type="project" value="InterPro"/>
</dbReference>
<name>A0A0C9ZK67_9AGAM</name>
<organism evidence="3 4">
    <name type="scientific">Pisolithus microcarpus 441</name>
    <dbReference type="NCBI Taxonomy" id="765257"/>
    <lineage>
        <taxon>Eukaryota</taxon>
        <taxon>Fungi</taxon>
        <taxon>Dikarya</taxon>
        <taxon>Basidiomycota</taxon>
        <taxon>Agaricomycotina</taxon>
        <taxon>Agaricomycetes</taxon>
        <taxon>Agaricomycetidae</taxon>
        <taxon>Boletales</taxon>
        <taxon>Sclerodermatineae</taxon>
        <taxon>Pisolithaceae</taxon>
        <taxon>Pisolithus</taxon>
    </lineage>
</organism>
<dbReference type="SUPFAM" id="SSF53098">
    <property type="entry name" value="Ribonuclease H-like"/>
    <property type="match status" value="1"/>
</dbReference>
<protein>
    <recommendedName>
        <fullName evidence="2">Gfd2/YDR514C-like C-terminal domain-containing protein</fullName>
    </recommendedName>
</protein>
<dbReference type="PANTHER" id="PTHR28083:SF1">
    <property type="entry name" value="GOOD FOR FULL DBP5 ACTIVITY PROTEIN 2"/>
    <property type="match status" value="1"/>
</dbReference>
<keyword evidence="4" id="KW-1185">Reference proteome</keyword>
<dbReference type="Gene3D" id="3.30.420.10">
    <property type="entry name" value="Ribonuclease H-like superfamily/Ribonuclease H"/>
    <property type="match status" value="1"/>
</dbReference>
<feature type="region of interest" description="Disordered" evidence="1">
    <location>
        <begin position="367"/>
        <end position="391"/>
    </location>
</feature>
<feature type="region of interest" description="Disordered" evidence="1">
    <location>
        <begin position="426"/>
        <end position="471"/>
    </location>
</feature>
<dbReference type="InterPro" id="IPR012337">
    <property type="entry name" value="RNaseH-like_sf"/>
</dbReference>